<dbReference type="AlphaFoldDB" id="A0A9K3CS60"/>
<dbReference type="OrthoDB" id="5945798at2759"/>
<reference evidence="2 3" key="1">
    <citation type="journal article" date="2018" name="PLoS ONE">
        <title>The draft genome of Kipferlia bialata reveals reductive genome evolution in fornicate parasites.</title>
        <authorList>
            <person name="Tanifuji G."/>
            <person name="Takabayashi S."/>
            <person name="Kume K."/>
            <person name="Takagi M."/>
            <person name="Nakayama T."/>
            <person name="Kamikawa R."/>
            <person name="Inagaki Y."/>
            <person name="Hashimoto T."/>
        </authorList>
    </citation>
    <scope>NUCLEOTIDE SEQUENCE [LARGE SCALE GENOMIC DNA]</scope>
    <source>
        <strain evidence="2">NY0173</strain>
    </source>
</reference>
<dbReference type="Proteomes" id="UP000265618">
    <property type="component" value="Unassembled WGS sequence"/>
</dbReference>
<feature type="region of interest" description="Disordered" evidence="1">
    <location>
        <begin position="510"/>
        <end position="541"/>
    </location>
</feature>
<gene>
    <name evidence="2" type="ORF">KIPB_002925</name>
</gene>
<protein>
    <recommendedName>
        <fullName evidence="4">SET domain-containing protein</fullName>
    </recommendedName>
</protein>
<feature type="compositionally biased region" description="Basic residues" evidence="1">
    <location>
        <begin position="516"/>
        <end position="541"/>
    </location>
</feature>
<evidence type="ECO:0000256" key="1">
    <source>
        <dbReference type="SAM" id="MobiDB-lite"/>
    </source>
</evidence>
<comment type="caution">
    <text evidence="2">The sequence shown here is derived from an EMBL/GenBank/DDBJ whole genome shotgun (WGS) entry which is preliminary data.</text>
</comment>
<evidence type="ECO:0008006" key="4">
    <source>
        <dbReference type="Google" id="ProtNLM"/>
    </source>
</evidence>
<dbReference type="EMBL" id="BDIP01000525">
    <property type="protein sequence ID" value="GIQ81887.1"/>
    <property type="molecule type" value="Genomic_DNA"/>
</dbReference>
<evidence type="ECO:0000313" key="3">
    <source>
        <dbReference type="Proteomes" id="UP000265618"/>
    </source>
</evidence>
<accession>A0A9K3CS60</accession>
<proteinExistence type="predicted"/>
<evidence type="ECO:0000313" key="2">
    <source>
        <dbReference type="EMBL" id="GIQ81887.1"/>
    </source>
</evidence>
<sequence>MSSVSVKFRLAPSTGKGLGMYATEDLAKGDEVLTETPLIDMGWVQCGPGCAETTASIQAQIMPLSEGQMGRRHITNGFLTASLEFYHLRNVEFGGNPQFLVDVLHRLVIGALAEERVDLLRRVCYNYLQALLQTAGEGTEYPCAADLRKWCVNPSACPMAPGLGVTPNMVKNKPLQPVGRSVAKGGWASLEGDLAPWTKGIKTTPSGAAKGSHGKSGEVNAKKPTSSQAATLKARRARRQARNAKKGRNYIGAATELQLRQWATKLDPSVFTLPEREKADEHSPFQSLDVLIGDLCKRPSCIAYTLPGVPLQNACRDTMPLVMKTLRTEHKNSLAALVWLHEKALFEDVFIRQCKATKDTRDVYSPALHALIKTLLATPSLKPVYPGVPPTGDQYSMYVMWHMPKSPLSQIHNDIDRVAAVYKRWNGVIQGLVSIHETHCESEDPTERVYAAEAHELYSSMTGPNPQWSTVFDTPISQGVFTAMYPRDREAEQLAAVMAYTVSGCKGEVAVEPKSTRKASRGKKKGKKKGKGNYASKRSRH</sequence>
<keyword evidence="3" id="KW-1185">Reference proteome</keyword>
<feature type="region of interest" description="Disordered" evidence="1">
    <location>
        <begin position="204"/>
        <end position="231"/>
    </location>
</feature>
<organism evidence="2 3">
    <name type="scientific">Kipferlia bialata</name>
    <dbReference type="NCBI Taxonomy" id="797122"/>
    <lineage>
        <taxon>Eukaryota</taxon>
        <taxon>Metamonada</taxon>
        <taxon>Carpediemonas-like organisms</taxon>
        <taxon>Kipferlia</taxon>
    </lineage>
</organism>
<name>A0A9K3CS60_9EUKA</name>